<dbReference type="Pfam" id="PF15975">
    <property type="entry name" value="Flot"/>
    <property type="match status" value="1"/>
</dbReference>
<dbReference type="Proteomes" id="UP000228758">
    <property type="component" value="Unassembled WGS sequence"/>
</dbReference>
<gene>
    <name evidence="7" type="ORF">CLV46_2623</name>
</gene>
<evidence type="ECO:0000256" key="3">
    <source>
        <dbReference type="ARBA" id="ARBA00023136"/>
    </source>
</evidence>
<dbReference type="Gene3D" id="3.30.479.30">
    <property type="entry name" value="Band 7 domain"/>
    <property type="match status" value="1"/>
</dbReference>
<dbReference type="SUPFAM" id="SSF117892">
    <property type="entry name" value="Band 7/SPFH domain"/>
    <property type="match status" value="1"/>
</dbReference>
<dbReference type="GO" id="GO:0002020">
    <property type="term" value="F:protease binding"/>
    <property type="evidence" value="ECO:0007669"/>
    <property type="project" value="TreeGrafter"/>
</dbReference>
<dbReference type="SMART" id="SM00244">
    <property type="entry name" value="PHB"/>
    <property type="match status" value="1"/>
</dbReference>
<dbReference type="RefSeq" id="WP_100365173.1">
    <property type="nucleotide sequence ID" value="NZ_PGFF01000001.1"/>
</dbReference>
<dbReference type="GO" id="GO:0072659">
    <property type="term" value="P:protein localization to plasma membrane"/>
    <property type="evidence" value="ECO:0007669"/>
    <property type="project" value="TreeGrafter"/>
</dbReference>
<reference evidence="7 8" key="1">
    <citation type="submission" date="2017-11" db="EMBL/GenBank/DDBJ databases">
        <title>Genomic Encyclopedia of Archaeal and Bacterial Type Strains, Phase II (KMG-II): From Individual Species to Whole Genera.</title>
        <authorList>
            <person name="Goeker M."/>
        </authorList>
    </citation>
    <scope>NUCLEOTIDE SEQUENCE [LARGE SCALE GENOMIC DNA]</scope>
    <source>
        <strain evidence="7 8">DSM 27393</strain>
    </source>
</reference>
<dbReference type="InterPro" id="IPR036013">
    <property type="entry name" value="Band_7/SPFH_dom_sf"/>
</dbReference>
<dbReference type="EMBL" id="PGFF01000001">
    <property type="protein sequence ID" value="PJJ73042.1"/>
    <property type="molecule type" value="Genomic_DNA"/>
</dbReference>
<feature type="domain" description="Band 7" evidence="6">
    <location>
        <begin position="40"/>
        <end position="219"/>
    </location>
</feature>
<comment type="subcellular location">
    <subcellularLocation>
        <location evidence="1">Membrane</location>
    </subcellularLocation>
</comment>
<dbReference type="InterPro" id="IPR001107">
    <property type="entry name" value="Band_7"/>
</dbReference>
<dbReference type="InterPro" id="IPR027705">
    <property type="entry name" value="Flotillin_fam"/>
</dbReference>
<evidence type="ECO:0000256" key="1">
    <source>
        <dbReference type="ARBA" id="ARBA00004370"/>
    </source>
</evidence>
<dbReference type="PANTHER" id="PTHR13806:SF46">
    <property type="entry name" value="FLOTILLIN-1-RELATED"/>
    <property type="match status" value="1"/>
</dbReference>
<feature type="transmembrane region" description="Helical" evidence="5">
    <location>
        <begin position="6"/>
        <end position="28"/>
    </location>
</feature>
<keyword evidence="8" id="KW-1185">Reference proteome</keyword>
<keyword evidence="3 5" id="KW-0472">Membrane</keyword>
<dbReference type="CDD" id="cd03399">
    <property type="entry name" value="SPFH_flotillin"/>
    <property type="match status" value="1"/>
</dbReference>
<evidence type="ECO:0000259" key="6">
    <source>
        <dbReference type="SMART" id="SM00244"/>
    </source>
</evidence>
<evidence type="ECO:0000256" key="5">
    <source>
        <dbReference type="SAM" id="Phobius"/>
    </source>
</evidence>
<dbReference type="InterPro" id="IPR031905">
    <property type="entry name" value="Flotillin_C"/>
</dbReference>
<evidence type="ECO:0000313" key="7">
    <source>
        <dbReference type="EMBL" id="PJJ73042.1"/>
    </source>
</evidence>
<feature type="coiled-coil region" evidence="4">
    <location>
        <begin position="211"/>
        <end position="264"/>
    </location>
</feature>
<evidence type="ECO:0000256" key="4">
    <source>
        <dbReference type="SAM" id="Coils"/>
    </source>
</evidence>
<dbReference type="GO" id="GO:0005886">
    <property type="term" value="C:plasma membrane"/>
    <property type="evidence" value="ECO:0007669"/>
    <property type="project" value="TreeGrafter"/>
</dbReference>
<dbReference type="Pfam" id="PF01145">
    <property type="entry name" value="Band_7"/>
    <property type="match status" value="1"/>
</dbReference>
<dbReference type="AlphaFoldDB" id="A0A2M9CMB7"/>
<accession>A0A2M9CMB7</accession>
<keyword evidence="5" id="KW-1133">Transmembrane helix</keyword>
<proteinExistence type="inferred from homology"/>
<evidence type="ECO:0000313" key="8">
    <source>
        <dbReference type="Proteomes" id="UP000228758"/>
    </source>
</evidence>
<sequence length="469" mass="49309">MDLSFVFGPVGLTIAGVAVALLVAFLIARGMYRVAAPDEAIIVTGRRARRTTDAQGKETSLSGQRVVHGSGVFVAPFFQKAFKVSLRSRAIGIQGVAQTSNGITIQVDAVAVVKIGDSDAAIRAAAQRFLEQDKQIDQFTQEVLSGSLRASIGGSTVKQIIEDRAALGDAVLMGARESLANQGLDVDSFQIKEISDQLDYISDLGRPEQALVRQAAEIAEAEADKKAQQARIAADEAIADANRMLSLKNAAIQLETDKAKAEAEAAKPLADARAQQGIIAERELTAQRQAQLREAELQSEIRVVADAEAYRIRQIAEAQAQAAVLTANADRDRRIAESQALRAEGDAEAEAILAKGKAEAEATRLRAEALSEESEALIRLRLVESLPEIARRLAEPMSNIDQLTVVSTDGASQLGKNVVSGVTQLDAMLSSTLGVGVKDLLGGFAGGAAATAAAAATHGNGDAAPAERS</sequence>
<organism evidence="7 8">
    <name type="scientific">Diaminobutyricimonas aerilata</name>
    <dbReference type="NCBI Taxonomy" id="1162967"/>
    <lineage>
        <taxon>Bacteria</taxon>
        <taxon>Bacillati</taxon>
        <taxon>Actinomycetota</taxon>
        <taxon>Actinomycetes</taxon>
        <taxon>Micrococcales</taxon>
        <taxon>Microbacteriaceae</taxon>
        <taxon>Diaminobutyricimonas</taxon>
    </lineage>
</organism>
<dbReference type="PANTHER" id="PTHR13806">
    <property type="entry name" value="FLOTILLIN-RELATED"/>
    <property type="match status" value="1"/>
</dbReference>
<keyword evidence="4" id="KW-0175">Coiled coil</keyword>
<name>A0A2M9CMB7_9MICO</name>
<evidence type="ECO:0000256" key="2">
    <source>
        <dbReference type="ARBA" id="ARBA00007161"/>
    </source>
</evidence>
<comment type="caution">
    <text evidence="7">The sequence shown here is derived from an EMBL/GenBank/DDBJ whole genome shotgun (WGS) entry which is preliminary data.</text>
</comment>
<comment type="similarity">
    <text evidence="2">Belongs to the band 7/mec-2 family. Flotillin subfamily.</text>
</comment>
<dbReference type="OrthoDB" id="9786220at2"/>
<keyword evidence="5" id="KW-0812">Transmembrane</keyword>
<protein>
    <submittedName>
        <fullName evidence="7">Flotillin</fullName>
    </submittedName>
</protein>